<dbReference type="PANTHER" id="PTHR10605:SF56">
    <property type="entry name" value="BIFUNCTIONAL HEPARAN SULFATE N-DEACETYLASE_N-SULFOTRANSFERASE"/>
    <property type="match status" value="1"/>
</dbReference>
<proteinExistence type="predicted"/>
<gene>
    <name evidence="2" type="ORF">E0L93_10290</name>
</gene>
<evidence type="ECO:0000313" key="3">
    <source>
        <dbReference type="Proteomes" id="UP000295244"/>
    </source>
</evidence>
<dbReference type="Gene3D" id="3.40.50.300">
    <property type="entry name" value="P-loop containing nucleotide triphosphate hydrolases"/>
    <property type="match status" value="1"/>
</dbReference>
<keyword evidence="1 2" id="KW-0808">Transferase</keyword>
<dbReference type="EMBL" id="SKBU01000017">
    <property type="protein sequence ID" value="TCJ16214.1"/>
    <property type="molecule type" value="Genomic_DNA"/>
</dbReference>
<reference evidence="2 3" key="1">
    <citation type="submission" date="2019-03" db="EMBL/GenBank/DDBJ databases">
        <title>Whole genome sequence of a novel Rubrobacter taiwanensis strain, isolated from Yellowstone National Park.</title>
        <authorList>
            <person name="Freed S."/>
            <person name="Ramaley R.F."/>
            <person name="Kyndt J.A."/>
        </authorList>
    </citation>
    <scope>NUCLEOTIDE SEQUENCE [LARGE SCALE GENOMIC DNA]</scope>
    <source>
        <strain evidence="2 3">Yellowstone</strain>
    </source>
</reference>
<dbReference type="OrthoDB" id="4508169at2"/>
<dbReference type="PANTHER" id="PTHR10605">
    <property type="entry name" value="HEPARAN SULFATE SULFOTRANSFERASE"/>
    <property type="match status" value="1"/>
</dbReference>
<dbReference type="InterPro" id="IPR027417">
    <property type="entry name" value="P-loop_NTPase"/>
</dbReference>
<evidence type="ECO:0000256" key="1">
    <source>
        <dbReference type="ARBA" id="ARBA00022679"/>
    </source>
</evidence>
<dbReference type="Proteomes" id="UP000295244">
    <property type="component" value="Unassembled WGS sequence"/>
</dbReference>
<dbReference type="Pfam" id="PF13469">
    <property type="entry name" value="Sulfotransfer_3"/>
    <property type="match status" value="1"/>
</dbReference>
<protein>
    <submittedName>
        <fullName evidence="2">Sulfotransferase</fullName>
    </submittedName>
</protein>
<accession>A0A4R1BGE0</accession>
<name>A0A4R1BGE0_9ACTN</name>
<dbReference type="GO" id="GO:0008146">
    <property type="term" value="F:sulfotransferase activity"/>
    <property type="evidence" value="ECO:0007669"/>
    <property type="project" value="InterPro"/>
</dbReference>
<sequence length="257" mass="29380">MGGMVLLRVSLERGGFGALPNLIIIGAMKCGTTALHRYLGLHPEVAMSEPKELNFFCGPERPGGKWLEGNWHRGLEWYAAQFRPAPVRGEASPGYTSPSFPEAAERMARVVPEARLVYAVRDPIERAVSQYLHHRVDGTERRPAEEALPDPESQYLDRSRYYARLEPYLARFPRERIFICAREDLLTRRRETLRELYRFAGVDDSFWTPEHERRWNVARGSPVTIGGSLLRRLAAGLSDDADRFRELAGREFPGWQV</sequence>
<dbReference type="AlphaFoldDB" id="A0A4R1BGE0"/>
<organism evidence="2 3">
    <name type="scientific">Rubrobacter taiwanensis</name>
    <dbReference type="NCBI Taxonomy" id="185139"/>
    <lineage>
        <taxon>Bacteria</taxon>
        <taxon>Bacillati</taxon>
        <taxon>Actinomycetota</taxon>
        <taxon>Rubrobacteria</taxon>
        <taxon>Rubrobacterales</taxon>
        <taxon>Rubrobacteraceae</taxon>
        <taxon>Rubrobacter</taxon>
    </lineage>
</organism>
<dbReference type="SUPFAM" id="SSF52540">
    <property type="entry name" value="P-loop containing nucleoside triphosphate hydrolases"/>
    <property type="match status" value="1"/>
</dbReference>
<keyword evidence="3" id="KW-1185">Reference proteome</keyword>
<comment type="caution">
    <text evidence="2">The sequence shown here is derived from an EMBL/GenBank/DDBJ whole genome shotgun (WGS) entry which is preliminary data.</text>
</comment>
<evidence type="ECO:0000313" key="2">
    <source>
        <dbReference type="EMBL" id="TCJ16214.1"/>
    </source>
</evidence>
<dbReference type="InterPro" id="IPR037359">
    <property type="entry name" value="NST/OST"/>
</dbReference>